<protein>
    <submittedName>
        <fullName evidence="1">Enamine deaminase RidA</fullName>
    </submittedName>
</protein>
<dbReference type="SUPFAM" id="SSF55298">
    <property type="entry name" value="YjgF-like"/>
    <property type="match status" value="1"/>
</dbReference>
<dbReference type="CDD" id="cd00448">
    <property type="entry name" value="YjgF_YER057c_UK114_family"/>
    <property type="match status" value="1"/>
</dbReference>
<dbReference type="InterPro" id="IPR035959">
    <property type="entry name" value="RutC-like_sf"/>
</dbReference>
<dbReference type="Gene3D" id="3.30.1330.40">
    <property type="entry name" value="RutC-like"/>
    <property type="match status" value="1"/>
</dbReference>
<reference evidence="1" key="1">
    <citation type="submission" date="2021-01" db="EMBL/GenBank/DDBJ databases">
        <title>Whole genome shotgun sequence of Cellulomonas pakistanensis NBRC 110800.</title>
        <authorList>
            <person name="Komaki H."/>
            <person name="Tamura T."/>
        </authorList>
    </citation>
    <scope>NUCLEOTIDE SEQUENCE</scope>
    <source>
        <strain evidence="1">NBRC 110800</strain>
    </source>
</reference>
<accession>A0A919P5Y7</accession>
<keyword evidence="2" id="KW-1185">Reference proteome</keyword>
<dbReference type="EMBL" id="BONO01000001">
    <property type="protein sequence ID" value="GIG34716.1"/>
    <property type="molecule type" value="Genomic_DNA"/>
</dbReference>
<comment type="caution">
    <text evidence="1">The sequence shown here is derived from an EMBL/GenBank/DDBJ whole genome shotgun (WGS) entry which is preliminary data.</text>
</comment>
<dbReference type="PANTHER" id="PTHR43857:SF1">
    <property type="entry name" value="YJGH FAMILY PROTEIN"/>
    <property type="match status" value="1"/>
</dbReference>
<evidence type="ECO:0000313" key="2">
    <source>
        <dbReference type="Proteomes" id="UP000642125"/>
    </source>
</evidence>
<dbReference type="PANTHER" id="PTHR43857">
    <property type="entry name" value="BLR7761 PROTEIN"/>
    <property type="match status" value="1"/>
</dbReference>
<sequence length="134" mass="14073">MAVQLLDPVGLGTEVPYRHVAVSRGTRQVHVAGQIGAGSPEAPGDLADQVAEALRNVGRGLAGAGATFADVVRLTFYVTEWEGSHQLPEFLAGVDRVRAELGIAESLPPASLIGVQILFEPHVRVEVEATAVLD</sequence>
<dbReference type="AlphaFoldDB" id="A0A919P5Y7"/>
<gene>
    <name evidence="1" type="ORF">Cpa01nite_00970</name>
</gene>
<dbReference type="RefSeq" id="WP_203666768.1">
    <property type="nucleotide sequence ID" value="NZ_BONO01000001.1"/>
</dbReference>
<evidence type="ECO:0000313" key="1">
    <source>
        <dbReference type="EMBL" id="GIG34716.1"/>
    </source>
</evidence>
<organism evidence="1 2">
    <name type="scientific">Cellulomonas pakistanensis</name>
    <dbReference type="NCBI Taxonomy" id="992287"/>
    <lineage>
        <taxon>Bacteria</taxon>
        <taxon>Bacillati</taxon>
        <taxon>Actinomycetota</taxon>
        <taxon>Actinomycetes</taxon>
        <taxon>Micrococcales</taxon>
        <taxon>Cellulomonadaceae</taxon>
        <taxon>Cellulomonas</taxon>
    </lineage>
</organism>
<dbReference type="Pfam" id="PF01042">
    <property type="entry name" value="Ribonuc_L-PSP"/>
    <property type="match status" value="1"/>
</dbReference>
<dbReference type="InterPro" id="IPR006175">
    <property type="entry name" value="YjgF/YER057c/UK114"/>
</dbReference>
<proteinExistence type="predicted"/>
<dbReference type="Proteomes" id="UP000642125">
    <property type="component" value="Unassembled WGS sequence"/>
</dbReference>
<name>A0A919P5Y7_9CELL</name>